<reference evidence="2 3" key="1">
    <citation type="submission" date="2016-12" db="EMBL/GenBank/DDBJ databases">
        <title>The draft genome sequence of Actinophytocola xinjiangensis.</title>
        <authorList>
            <person name="Wang W."/>
            <person name="Yuan L."/>
        </authorList>
    </citation>
    <scope>NUCLEOTIDE SEQUENCE [LARGE SCALE GENOMIC DNA]</scope>
    <source>
        <strain evidence="2 3">CGMCC 4.4663</strain>
    </source>
</reference>
<dbReference type="AlphaFoldDB" id="A0A7Z1AUP1"/>
<dbReference type="OrthoDB" id="3631936at2"/>
<evidence type="ECO:0000313" key="3">
    <source>
        <dbReference type="Proteomes" id="UP000185696"/>
    </source>
</evidence>
<name>A0A7Z1AUP1_9PSEU</name>
<gene>
    <name evidence="2" type="ORF">BLA60_36360</name>
</gene>
<organism evidence="2 3">
    <name type="scientific">Actinophytocola xinjiangensis</name>
    <dbReference type="NCBI Taxonomy" id="485602"/>
    <lineage>
        <taxon>Bacteria</taxon>
        <taxon>Bacillati</taxon>
        <taxon>Actinomycetota</taxon>
        <taxon>Actinomycetes</taxon>
        <taxon>Pseudonocardiales</taxon>
        <taxon>Pseudonocardiaceae</taxon>
    </lineage>
</organism>
<dbReference type="Proteomes" id="UP000185696">
    <property type="component" value="Unassembled WGS sequence"/>
</dbReference>
<proteinExistence type="predicted"/>
<feature type="region of interest" description="Disordered" evidence="1">
    <location>
        <begin position="111"/>
        <end position="138"/>
    </location>
</feature>
<keyword evidence="3" id="KW-1185">Reference proteome</keyword>
<evidence type="ECO:0000256" key="1">
    <source>
        <dbReference type="SAM" id="MobiDB-lite"/>
    </source>
</evidence>
<evidence type="ECO:0000313" key="2">
    <source>
        <dbReference type="EMBL" id="OLF05310.1"/>
    </source>
</evidence>
<accession>A0A7Z1AUP1</accession>
<protein>
    <submittedName>
        <fullName evidence="2">Uncharacterized protein</fullName>
    </submittedName>
</protein>
<dbReference type="RefSeq" id="WP_075137623.1">
    <property type="nucleotide sequence ID" value="NZ_MSIF01000030.1"/>
</dbReference>
<comment type="caution">
    <text evidence="2">The sequence shown here is derived from an EMBL/GenBank/DDBJ whole genome shotgun (WGS) entry which is preliminary data.</text>
</comment>
<dbReference type="EMBL" id="MSIF01000030">
    <property type="protein sequence ID" value="OLF05310.1"/>
    <property type="molecule type" value="Genomic_DNA"/>
</dbReference>
<sequence length="138" mass="13709">MNKIEGDPAAMAMTAQQLTAPPMPGSLGRVGLPINPPGLVEGFAMSIVDKMASVAAADYLTKVTNTIVSHASTVQKISLEYSWADLATAAELTGAGAKVANQGLSLVKTVTGAGSSSSSSSATAQTVTPSPSASAETA</sequence>